<dbReference type="InterPro" id="IPR050300">
    <property type="entry name" value="GDXG_lipolytic_enzyme"/>
</dbReference>
<dbReference type="Gene3D" id="3.30.470.20">
    <property type="entry name" value="ATP-grasp fold, B domain"/>
    <property type="match status" value="1"/>
</dbReference>
<feature type="domain" description="ATP-grasp" evidence="4">
    <location>
        <begin position="120"/>
        <end position="315"/>
    </location>
</feature>
<keyword evidence="2" id="KW-0547">Nucleotide-binding</keyword>
<organism evidence="5 6">
    <name type="scientific">Emiliania huxleyi (strain CCMP1516)</name>
    <dbReference type="NCBI Taxonomy" id="280463"/>
    <lineage>
        <taxon>Eukaryota</taxon>
        <taxon>Haptista</taxon>
        <taxon>Haptophyta</taxon>
        <taxon>Prymnesiophyceae</taxon>
        <taxon>Isochrysidales</taxon>
        <taxon>Noelaerhabdaceae</taxon>
        <taxon>Emiliania</taxon>
    </lineage>
</organism>
<dbReference type="RefSeq" id="XP_005760554.1">
    <property type="nucleotide sequence ID" value="XM_005760497.1"/>
</dbReference>
<dbReference type="HOGENOM" id="CLU_419471_0_0_1"/>
<dbReference type="GO" id="GO:0046872">
    <property type="term" value="F:metal ion binding"/>
    <property type="evidence" value="ECO:0007669"/>
    <property type="project" value="InterPro"/>
</dbReference>
<feature type="region of interest" description="Disordered" evidence="3">
    <location>
        <begin position="345"/>
        <end position="365"/>
    </location>
</feature>
<sequence length="654" mass="69571">MAATSSGEVLSNLVMRASLHDPQQPPTPTPTQPQPRPLPEQPWYYQFTPDNVRWGSALRKLRIGAHNSLGWRGGAPLPTPPATDCWLLPATDDAALAVASEARALRAAGWLVLTCSPAVLNRLSDKAALVRHAEALGARDDLPAIYPTLASARWPAVLKRARGQFGKGVHLVGSGEEAYRRMGMSEDGLGSRWVLQEAVAGHVECSASLLVVRGVIVRVLVVEYTYAESAYVWPHVKEDKAARRAHEDMAPEHRAALSRLLAGFSGLCNANYKIRAESGRLALFEFNTRPGGDLAADAPRPLAAAFLEEGRRIALQHCDARTAALGPPPRSTPPTDCPQPEEAVREVAGAGEASERAAQAPAEAEEEGWDTVYLSACREEAARYPSPRDAPGWLRGELGRAGRPPFLLRGHSSPALRVVLPAAHPARPGGGRVGEEGGGRSGWPAAIVCPGGGYKTLAPHEGGPAARWLASLGVVALLLRYRLPPDHPWPAARDDLLAALDYACSAEAARWRIDPSRLSVLGFSAGAHLAAHGLSARLRAAVLVYPATADATGEAVRTTAAAAAEVARGSALPPVYLVSSTNDRVCGAEEHGDKVHAELCTLGVECHYQRQKLGAHGFGVAPRWTTPCAAWLLDKLRDSPQASAPAAQRHDTHV</sequence>
<reference evidence="6" key="1">
    <citation type="journal article" date="2013" name="Nature">
        <title>Pan genome of the phytoplankton Emiliania underpins its global distribution.</title>
        <authorList>
            <person name="Read B.A."/>
            <person name="Kegel J."/>
            <person name="Klute M.J."/>
            <person name="Kuo A."/>
            <person name="Lefebvre S.C."/>
            <person name="Maumus F."/>
            <person name="Mayer C."/>
            <person name="Miller J."/>
            <person name="Monier A."/>
            <person name="Salamov A."/>
            <person name="Young J."/>
            <person name="Aguilar M."/>
            <person name="Claverie J.M."/>
            <person name="Frickenhaus S."/>
            <person name="Gonzalez K."/>
            <person name="Herman E.K."/>
            <person name="Lin Y.C."/>
            <person name="Napier J."/>
            <person name="Ogata H."/>
            <person name="Sarno A.F."/>
            <person name="Shmutz J."/>
            <person name="Schroeder D."/>
            <person name="de Vargas C."/>
            <person name="Verret F."/>
            <person name="von Dassow P."/>
            <person name="Valentin K."/>
            <person name="Van de Peer Y."/>
            <person name="Wheeler G."/>
            <person name="Dacks J.B."/>
            <person name="Delwiche C.F."/>
            <person name="Dyhrman S.T."/>
            <person name="Glockner G."/>
            <person name="John U."/>
            <person name="Richards T."/>
            <person name="Worden A.Z."/>
            <person name="Zhang X."/>
            <person name="Grigoriev I.V."/>
            <person name="Allen A.E."/>
            <person name="Bidle K."/>
            <person name="Borodovsky M."/>
            <person name="Bowler C."/>
            <person name="Brownlee C."/>
            <person name="Cock J.M."/>
            <person name="Elias M."/>
            <person name="Gladyshev V.N."/>
            <person name="Groth M."/>
            <person name="Guda C."/>
            <person name="Hadaegh A."/>
            <person name="Iglesias-Rodriguez M.D."/>
            <person name="Jenkins J."/>
            <person name="Jones B.M."/>
            <person name="Lawson T."/>
            <person name="Leese F."/>
            <person name="Lindquist E."/>
            <person name="Lobanov A."/>
            <person name="Lomsadze A."/>
            <person name="Malik S.B."/>
            <person name="Marsh M.E."/>
            <person name="Mackinder L."/>
            <person name="Mock T."/>
            <person name="Mueller-Roeber B."/>
            <person name="Pagarete A."/>
            <person name="Parker M."/>
            <person name="Probert I."/>
            <person name="Quesneville H."/>
            <person name="Raines C."/>
            <person name="Rensing S.A."/>
            <person name="Riano-Pachon D.M."/>
            <person name="Richier S."/>
            <person name="Rokitta S."/>
            <person name="Shiraiwa Y."/>
            <person name="Soanes D.M."/>
            <person name="van der Giezen M."/>
            <person name="Wahlund T.M."/>
            <person name="Williams B."/>
            <person name="Wilson W."/>
            <person name="Wolfe G."/>
            <person name="Wurch L.L."/>
        </authorList>
    </citation>
    <scope>NUCLEOTIDE SEQUENCE</scope>
</reference>
<evidence type="ECO:0000256" key="1">
    <source>
        <dbReference type="ARBA" id="ARBA00022801"/>
    </source>
</evidence>
<evidence type="ECO:0000259" key="4">
    <source>
        <dbReference type="PROSITE" id="PS50975"/>
    </source>
</evidence>
<dbReference type="Pfam" id="PF07859">
    <property type="entry name" value="Abhydrolase_3"/>
    <property type="match status" value="1"/>
</dbReference>
<dbReference type="InterPro" id="IPR029058">
    <property type="entry name" value="AB_hydrolase_fold"/>
</dbReference>
<evidence type="ECO:0000256" key="3">
    <source>
        <dbReference type="SAM" id="MobiDB-lite"/>
    </source>
</evidence>
<feature type="compositionally biased region" description="Low complexity" evidence="3">
    <location>
        <begin position="345"/>
        <end position="362"/>
    </location>
</feature>
<dbReference type="Proteomes" id="UP000013827">
    <property type="component" value="Unassembled WGS sequence"/>
</dbReference>
<dbReference type="PANTHER" id="PTHR48081">
    <property type="entry name" value="AB HYDROLASE SUPERFAMILY PROTEIN C4A8.06C"/>
    <property type="match status" value="1"/>
</dbReference>
<dbReference type="GO" id="GO:0005524">
    <property type="term" value="F:ATP binding"/>
    <property type="evidence" value="ECO:0007669"/>
    <property type="project" value="UniProtKB-UniRule"/>
</dbReference>
<feature type="region of interest" description="Disordered" evidence="3">
    <location>
        <begin position="18"/>
        <end position="40"/>
    </location>
</feature>
<keyword evidence="6" id="KW-1185">Reference proteome</keyword>
<dbReference type="GeneID" id="17254271"/>
<proteinExistence type="predicted"/>
<dbReference type="AlphaFoldDB" id="A0A0D3IA40"/>
<dbReference type="InterPro" id="IPR013094">
    <property type="entry name" value="AB_hydrolase_3"/>
</dbReference>
<dbReference type="KEGG" id="ehx:EMIHUDRAFT_106164"/>
<dbReference type="PANTHER" id="PTHR48081:SF6">
    <property type="entry name" value="PEPTIDASE S9 PROLYL OLIGOPEPTIDASE CATALYTIC DOMAIN-CONTAINING PROTEIN"/>
    <property type="match status" value="1"/>
</dbReference>
<reference evidence="5" key="2">
    <citation type="submission" date="2024-10" db="UniProtKB">
        <authorList>
            <consortium name="EnsemblProtists"/>
        </authorList>
    </citation>
    <scope>IDENTIFICATION</scope>
</reference>
<dbReference type="Gene3D" id="3.40.50.1820">
    <property type="entry name" value="alpha/beta hydrolase"/>
    <property type="match status" value="1"/>
</dbReference>
<keyword evidence="1" id="KW-0378">Hydrolase</keyword>
<dbReference type="SUPFAM" id="SSF56059">
    <property type="entry name" value="Glutathione synthetase ATP-binding domain-like"/>
    <property type="match status" value="1"/>
</dbReference>
<dbReference type="InterPro" id="IPR011761">
    <property type="entry name" value="ATP-grasp"/>
</dbReference>
<evidence type="ECO:0000313" key="6">
    <source>
        <dbReference type="Proteomes" id="UP000013827"/>
    </source>
</evidence>
<dbReference type="EnsemblProtists" id="EOD08125">
    <property type="protein sequence ID" value="EOD08125"/>
    <property type="gene ID" value="EMIHUDRAFT_106164"/>
</dbReference>
<protein>
    <recommendedName>
        <fullName evidence="4">ATP-grasp domain-containing protein</fullName>
    </recommendedName>
</protein>
<name>A0A0D3IA40_EMIH1</name>
<dbReference type="PaxDb" id="2903-EOD08125"/>
<evidence type="ECO:0000313" key="5">
    <source>
        <dbReference type="EnsemblProtists" id="EOD08125"/>
    </source>
</evidence>
<dbReference type="PROSITE" id="PS50975">
    <property type="entry name" value="ATP_GRASP"/>
    <property type="match status" value="1"/>
</dbReference>
<feature type="compositionally biased region" description="Pro residues" evidence="3">
    <location>
        <begin position="23"/>
        <end position="40"/>
    </location>
</feature>
<dbReference type="GO" id="GO:0016787">
    <property type="term" value="F:hydrolase activity"/>
    <property type="evidence" value="ECO:0007669"/>
    <property type="project" value="UniProtKB-KW"/>
</dbReference>
<dbReference type="SUPFAM" id="SSF53474">
    <property type="entry name" value="alpha/beta-Hydrolases"/>
    <property type="match status" value="1"/>
</dbReference>
<keyword evidence="2" id="KW-0067">ATP-binding</keyword>
<evidence type="ECO:0000256" key="2">
    <source>
        <dbReference type="PROSITE-ProRule" id="PRU00409"/>
    </source>
</evidence>
<accession>A0A0D3IA40</accession>